<reference evidence="4" key="1">
    <citation type="journal article" date="2019" name="Int. J. Syst. Evol. Microbiol.">
        <title>The Global Catalogue of Microorganisms (GCM) 10K type strain sequencing project: providing services to taxonomists for standard genome sequencing and annotation.</title>
        <authorList>
            <consortium name="The Broad Institute Genomics Platform"/>
            <consortium name="The Broad Institute Genome Sequencing Center for Infectious Disease"/>
            <person name="Wu L."/>
            <person name="Ma J."/>
        </authorList>
    </citation>
    <scope>NUCLEOTIDE SEQUENCE [LARGE SCALE GENOMIC DNA]</scope>
    <source>
        <strain evidence="4">CECT 8979</strain>
    </source>
</reference>
<dbReference type="InterPro" id="IPR025380">
    <property type="entry name" value="DUF4369"/>
</dbReference>
<dbReference type="Proteomes" id="UP001595812">
    <property type="component" value="Unassembled WGS sequence"/>
</dbReference>
<feature type="domain" description="DUF4369" evidence="2">
    <location>
        <begin position="27"/>
        <end position="124"/>
    </location>
</feature>
<dbReference type="RefSeq" id="WP_386102410.1">
    <property type="nucleotide sequence ID" value="NZ_JBHSAT010000023.1"/>
</dbReference>
<feature type="signal peptide" evidence="1">
    <location>
        <begin position="1"/>
        <end position="24"/>
    </location>
</feature>
<evidence type="ECO:0000259" key="2">
    <source>
        <dbReference type="Pfam" id="PF14289"/>
    </source>
</evidence>
<sequence length="234" mass="26667">MKHLLKNGCLALMLIALFSCNVDSSNFTLKGKIKGLKKGVVYLQKEVDTTIINLDSLEIKGQQEFTLSTNLEEPMVLYLSLQKNDGKEHYVPFFANMGEMEINTTLDGFNFDADIKGSKQQDALNQYLKLMKGFNQRNLELLEENFNAMKDNNIALSDSLQEASQTLFKRKYATTINFALNHTDNEIAPYLALYEIPNATKKYIDTIYNSLTPEIKASYYGRELKEAMARRDSL</sequence>
<keyword evidence="4" id="KW-1185">Reference proteome</keyword>
<dbReference type="EMBL" id="JBHSAT010000023">
    <property type="protein sequence ID" value="MFC3878305.1"/>
    <property type="molecule type" value="Genomic_DNA"/>
</dbReference>
<dbReference type="PROSITE" id="PS51257">
    <property type="entry name" value="PROKAR_LIPOPROTEIN"/>
    <property type="match status" value="1"/>
</dbReference>
<dbReference type="Pfam" id="PF14289">
    <property type="entry name" value="DUF4369"/>
    <property type="match status" value="1"/>
</dbReference>
<gene>
    <name evidence="3" type="ORF">ACFOSX_13780</name>
</gene>
<evidence type="ECO:0000313" key="3">
    <source>
        <dbReference type="EMBL" id="MFC3878305.1"/>
    </source>
</evidence>
<feature type="chain" id="PRO_5046241425" evidence="1">
    <location>
        <begin position="25"/>
        <end position="234"/>
    </location>
</feature>
<protein>
    <submittedName>
        <fullName evidence="3">DUF4369 domain-containing protein</fullName>
    </submittedName>
</protein>
<evidence type="ECO:0000256" key="1">
    <source>
        <dbReference type="SAM" id="SignalP"/>
    </source>
</evidence>
<evidence type="ECO:0000313" key="4">
    <source>
        <dbReference type="Proteomes" id="UP001595812"/>
    </source>
</evidence>
<organism evidence="3 4">
    <name type="scientific">Winogradskyella maritima</name>
    <dbReference type="NCBI Taxonomy" id="1517766"/>
    <lineage>
        <taxon>Bacteria</taxon>
        <taxon>Pseudomonadati</taxon>
        <taxon>Bacteroidota</taxon>
        <taxon>Flavobacteriia</taxon>
        <taxon>Flavobacteriales</taxon>
        <taxon>Flavobacteriaceae</taxon>
        <taxon>Winogradskyella</taxon>
    </lineage>
</organism>
<name>A0ABV8AL06_9FLAO</name>
<accession>A0ABV8AL06</accession>
<comment type="caution">
    <text evidence="3">The sequence shown here is derived from an EMBL/GenBank/DDBJ whole genome shotgun (WGS) entry which is preliminary data.</text>
</comment>
<proteinExistence type="predicted"/>
<keyword evidence="1" id="KW-0732">Signal</keyword>